<keyword evidence="1" id="KW-0175">Coiled coil</keyword>
<proteinExistence type="predicted"/>
<dbReference type="Proteomes" id="UP000034037">
    <property type="component" value="Chromosome"/>
</dbReference>
<keyword evidence="3" id="KW-1185">Reference proteome</keyword>
<dbReference type="RefSeq" id="WP_003859151.1">
    <property type="nucleotide sequence ID" value="NZ_CP011309.1"/>
</dbReference>
<organism evidence="2 3">
    <name type="scientific">[Brevibacterium] flavum</name>
    <dbReference type="NCBI Taxonomy" id="92706"/>
    <lineage>
        <taxon>Bacteria</taxon>
        <taxon>Bacillati</taxon>
        <taxon>Actinomycetota</taxon>
        <taxon>Actinomycetes</taxon>
        <taxon>Mycobacteriales</taxon>
        <taxon>Corynebacteriaceae</taxon>
        <taxon>Corynebacterium</taxon>
    </lineage>
</organism>
<dbReference type="AlphaFoldDB" id="A0A0F6SRM3"/>
<accession>A0A0F6SRM3</accession>
<dbReference type="HOGENOM" id="CLU_1173661_0_0_11"/>
<dbReference type="EMBL" id="CP011309">
    <property type="protein sequence ID" value="AKF28209.1"/>
    <property type="molecule type" value="Genomic_DNA"/>
</dbReference>
<evidence type="ECO:0000256" key="1">
    <source>
        <dbReference type="SAM" id="Coils"/>
    </source>
</evidence>
<gene>
    <name evidence="2" type="ORF">YH66_11965</name>
</gene>
<evidence type="ECO:0000313" key="3">
    <source>
        <dbReference type="Proteomes" id="UP000034037"/>
    </source>
</evidence>
<protein>
    <submittedName>
        <fullName evidence="2">Uncharacterized protein</fullName>
    </submittedName>
</protein>
<evidence type="ECO:0000313" key="2">
    <source>
        <dbReference type="EMBL" id="AKF28209.1"/>
    </source>
</evidence>
<dbReference type="PATRIC" id="fig|92706.3.peg.2504"/>
<sequence>MTNQENPIVAPGIVEQLMRAHHKIVTELQAEIKTLKFDLSMATSAGDLAKKDADSWFAAREEYWGRAQSAEKDLSDVQDELAKSRNELAHANVQVERAERELVDAKKKLFKEDQQVESLLEHIADMDTDLLQLKQGVREAMAGSEGSYALMMEAFRKIRFLVASDKTDVPEGPAIPAEKLFLNGNLKLVVGRSGAGVVLEDSHGSCIKITANKLKPLGECLLAVHYFNEGGGNDNV</sequence>
<feature type="coiled-coil region" evidence="1">
    <location>
        <begin position="67"/>
        <end position="115"/>
    </location>
</feature>
<reference evidence="2 3" key="1">
    <citation type="submission" date="2015-04" db="EMBL/GenBank/DDBJ databases">
        <title>Complete Genome Sequence of Brevibacterium flavum ATCC 15168.</title>
        <authorList>
            <person name="Ahn J."/>
            <person name="Park G."/>
            <person name="Jeon W."/>
            <person name="Jang Y."/>
            <person name="Jang M."/>
            <person name="Lee H."/>
            <person name="Lee H."/>
        </authorList>
    </citation>
    <scope>NUCLEOTIDE SEQUENCE [LARGE SCALE GENOMIC DNA]</scope>
    <source>
        <strain evidence="2 3">ATCC 15168</strain>
    </source>
</reference>
<name>A0A0F6SRM3_9CORY</name>